<evidence type="ECO:0000259" key="11">
    <source>
        <dbReference type="PROSITE" id="PS50089"/>
    </source>
</evidence>
<keyword evidence="6 9" id="KW-0863">Zinc-finger</keyword>
<feature type="domain" description="RING-type" evidence="12">
    <location>
        <begin position="139"/>
        <end position="322"/>
    </location>
</feature>
<dbReference type="GO" id="GO:0061630">
    <property type="term" value="F:ubiquitin protein ligase activity"/>
    <property type="evidence" value="ECO:0007669"/>
    <property type="project" value="UniProtKB-EC"/>
</dbReference>
<dbReference type="InterPro" id="IPR031127">
    <property type="entry name" value="E3_UB_ligase_RBR"/>
</dbReference>
<dbReference type="SUPFAM" id="SSF57850">
    <property type="entry name" value="RING/U-box"/>
    <property type="match status" value="2"/>
</dbReference>
<dbReference type="EC" id="2.3.2.31" evidence="2"/>
<evidence type="ECO:0000256" key="5">
    <source>
        <dbReference type="ARBA" id="ARBA00022737"/>
    </source>
</evidence>
<evidence type="ECO:0000313" key="14">
    <source>
        <dbReference type="Proteomes" id="UP001303760"/>
    </source>
</evidence>
<evidence type="ECO:0000256" key="3">
    <source>
        <dbReference type="ARBA" id="ARBA00022679"/>
    </source>
</evidence>
<evidence type="ECO:0000256" key="8">
    <source>
        <dbReference type="ARBA" id="ARBA00022833"/>
    </source>
</evidence>
<keyword evidence="14" id="KW-1185">Reference proteome</keyword>
<evidence type="ECO:0000256" key="7">
    <source>
        <dbReference type="ARBA" id="ARBA00022786"/>
    </source>
</evidence>
<keyword evidence="4" id="KW-0479">Metal-binding</keyword>
<evidence type="ECO:0000256" key="6">
    <source>
        <dbReference type="ARBA" id="ARBA00022771"/>
    </source>
</evidence>
<evidence type="ECO:0000256" key="9">
    <source>
        <dbReference type="PROSITE-ProRule" id="PRU00175"/>
    </source>
</evidence>
<name>A0AAN7CBL2_9PEZI</name>
<gene>
    <name evidence="13" type="ORF">C8A03DRAFT_33599</name>
</gene>
<sequence>MASTAVPHTNAFYGPTNPAILGSFEWEEDAIFILAAIRPEPGESETTGQSTGETALQRNDGTERVVPSRPGNPYATAIEDKHNAMTAAFLRSRERPTSTGNSQSLAPDDLCFGQRYQVRQETSSVVVTRQRRLPDVLSGDRECVVCTDTKSISEFPVTAITRACNHEPMTCLVCVATSIRADLNNRLWNEIRCPECGETLEYDDVQRFADDGTKERYQTLSFRAALSSSPTFLWCTAGCGYGQVHEGGVEQPIVTCRVCSCRSCFHHKVAWHETLTCEEYDALMADPVNFRRAKEQLRRKKEEEASQKTVTATTKPCPGLRI</sequence>
<organism evidence="13 14">
    <name type="scientific">Achaetomium macrosporum</name>
    <dbReference type="NCBI Taxonomy" id="79813"/>
    <lineage>
        <taxon>Eukaryota</taxon>
        <taxon>Fungi</taxon>
        <taxon>Dikarya</taxon>
        <taxon>Ascomycota</taxon>
        <taxon>Pezizomycotina</taxon>
        <taxon>Sordariomycetes</taxon>
        <taxon>Sordariomycetidae</taxon>
        <taxon>Sordariales</taxon>
        <taxon>Chaetomiaceae</taxon>
        <taxon>Achaetomium</taxon>
    </lineage>
</organism>
<dbReference type="SMART" id="SM00647">
    <property type="entry name" value="IBR"/>
    <property type="match status" value="1"/>
</dbReference>
<evidence type="ECO:0000313" key="13">
    <source>
        <dbReference type="EMBL" id="KAK4238357.1"/>
    </source>
</evidence>
<dbReference type="InterPro" id="IPR001841">
    <property type="entry name" value="Znf_RING"/>
</dbReference>
<dbReference type="InterPro" id="IPR013083">
    <property type="entry name" value="Znf_RING/FYVE/PHD"/>
</dbReference>
<proteinExistence type="predicted"/>
<comment type="caution">
    <text evidence="13">The sequence shown here is derived from an EMBL/GenBank/DDBJ whole genome shotgun (WGS) entry which is preliminary data.</text>
</comment>
<accession>A0AAN7CBL2</accession>
<dbReference type="Gene3D" id="3.30.40.10">
    <property type="entry name" value="Zinc/RING finger domain, C3HC4 (zinc finger)"/>
    <property type="match status" value="1"/>
</dbReference>
<evidence type="ECO:0000256" key="10">
    <source>
        <dbReference type="SAM" id="MobiDB-lite"/>
    </source>
</evidence>
<dbReference type="PROSITE" id="PS50089">
    <property type="entry name" value="ZF_RING_2"/>
    <property type="match status" value="1"/>
</dbReference>
<dbReference type="InterPro" id="IPR044066">
    <property type="entry name" value="TRIAD_supradom"/>
</dbReference>
<feature type="region of interest" description="Disordered" evidence="10">
    <location>
        <begin position="41"/>
        <end position="73"/>
    </location>
</feature>
<reference evidence="13" key="1">
    <citation type="journal article" date="2023" name="Mol. Phylogenet. Evol.">
        <title>Genome-scale phylogeny and comparative genomics of the fungal order Sordariales.</title>
        <authorList>
            <person name="Hensen N."/>
            <person name="Bonometti L."/>
            <person name="Westerberg I."/>
            <person name="Brannstrom I.O."/>
            <person name="Guillou S."/>
            <person name="Cros-Aarteil S."/>
            <person name="Calhoun S."/>
            <person name="Haridas S."/>
            <person name="Kuo A."/>
            <person name="Mondo S."/>
            <person name="Pangilinan J."/>
            <person name="Riley R."/>
            <person name="LaButti K."/>
            <person name="Andreopoulos B."/>
            <person name="Lipzen A."/>
            <person name="Chen C."/>
            <person name="Yan M."/>
            <person name="Daum C."/>
            <person name="Ng V."/>
            <person name="Clum A."/>
            <person name="Steindorff A."/>
            <person name="Ohm R.A."/>
            <person name="Martin F."/>
            <person name="Silar P."/>
            <person name="Natvig D.O."/>
            <person name="Lalanne C."/>
            <person name="Gautier V."/>
            <person name="Ament-Velasquez S.L."/>
            <person name="Kruys A."/>
            <person name="Hutchinson M.I."/>
            <person name="Powell A.J."/>
            <person name="Barry K."/>
            <person name="Miller A.N."/>
            <person name="Grigoriev I.V."/>
            <person name="Debuchy R."/>
            <person name="Gladieux P."/>
            <person name="Hiltunen Thoren M."/>
            <person name="Johannesson H."/>
        </authorList>
    </citation>
    <scope>NUCLEOTIDE SEQUENCE</scope>
    <source>
        <strain evidence="13">CBS 532.94</strain>
    </source>
</reference>
<dbReference type="AlphaFoldDB" id="A0AAN7CBL2"/>
<dbReference type="PANTHER" id="PTHR11685">
    <property type="entry name" value="RBR FAMILY RING FINGER AND IBR DOMAIN-CONTAINING"/>
    <property type="match status" value="1"/>
</dbReference>
<keyword evidence="5" id="KW-0677">Repeat</keyword>
<dbReference type="PROSITE" id="PS51873">
    <property type="entry name" value="TRIAD"/>
    <property type="match status" value="1"/>
</dbReference>
<keyword evidence="8" id="KW-0862">Zinc</keyword>
<reference evidence="13" key="2">
    <citation type="submission" date="2023-05" db="EMBL/GenBank/DDBJ databases">
        <authorList>
            <consortium name="Lawrence Berkeley National Laboratory"/>
            <person name="Steindorff A."/>
            <person name="Hensen N."/>
            <person name="Bonometti L."/>
            <person name="Westerberg I."/>
            <person name="Brannstrom I.O."/>
            <person name="Guillou S."/>
            <person name="Cros-Aarteil S."/>
            <person name="Calhoun S."/>
            <person name="Haridas S."/>
            <person name="Kuo A."/>
            <person name="Mondo S."/>
            <person name="Pangilinan J."/>
            <person name="Riley R."/>
            <person name="Labutti K."/>
            <person name="Andreopoulos B."/>
            <person name="Lipzen A."/>
            <person name="Chen C."/>
            <person name="Yanf M."/>
            <person name="Daum C."/>
            <person name="Ng V."/>
            <person name="Clum A."/>
            <person name="Ohm R."/>
            <person name="Martin F."/>
            <person name="Silar P."/>
            <person name="Natvig D."/>
            <person name="Lalanne C."/>
            <person name="Gautier V."/>
            <person name="Ament-Velasquez S.L."/>
            <person name="Kruys A."/>
            <person name="Hutchinson M.I."/>
            <person name="Powell A.J."/>
            <person name="Barry K."/>
            <person name="Miller A.N."/>
            <person name="Grigoriev I.V."/>
            <person name="Debuchy R."/>
            <person name="Gladieux P."/>
            <person name="Thoren M.H."/>
            <person name="Johannesson H."/>
        </authorList>
    </citation>
    <scope>NUCLEOTIDE SEQUENCE</scope>
    <source>
        <strain evidence="13">CBS 532.94</strain>
    </source>
</reference>
<feature type="compositionally biased region" description="Low complexity" evidence="10">
    <location>
        <begin position="44"/>
        <end position="54"/>
    </location>
</feature>
<evidence type="ECO:0000256" key="1">
    <source>
        <dbReference type="ARBA" id="ARBA00001798"/>
    </source>
</evidence>
<protein>
    <recommendedName>
        <fullName evidence="2">RBR-type E3 ubiquitin transferase</fullName>
        <ecNumber evidence="2">2.3.2.31</ecNumber>
    </recommendedName>
</protein>
<comment type="catalytic activity">
    <reaction evidence="1">
        <text>[E2 ubiquitin-conjugating enzyme]-S-ubiquitinyl-L-cysteine + [acceptor protein]-L-lysine = [E2 ubiquitin-conjugating enzyme]-L-cysteine + [acceptor protein]-N(6)-ubiquitinyl-L-lysine.</text>
        <dbReference type="EC" id="2.3.2.31"/>
    </reaction>
</comment>
<feature type="domain" description="RING-type" evidence="11">
    <location>
        <begin position="143"/>
        <end position="196"/>
    </location>
</feature>
<keyword evidence="3" id="KW-0808">Transferase</keyword>
<evidence type="ECO:0000256" key="2">
    <source>
        <dbReference type="ARBA" id="ARBA00012251"/>
    </source>
</evidence>
<feature type="region of interest" description="Disordered" evidence="10">
    <location>
        <begin position="299"/>
        <end position="322"/>
    </location>
</feature>
<dbReference type="GO" id="GO:0016567">
    <property type="term" value="P:protein ubiquitination"/>
    <property type="evidence" value="ECO:0007669"/>
    <property type="project" value="InterPro"/>
</dbReference>
<dbReference type="Pfam" id="PF01485">
    <property type="entry name" value="IBR"/>
    <property type="match status" value="1"/>
</dbReference>
<evidence type="ECO:0000256" key="4">
    <source>
        <dbReference type="ARBA" id="ARBA00022723"/>
    </source>
</evidence>
<dbReference type="Proteomes" id="UP001303760">
    <property type="component" value="Unassembled WGS sequence"/>
</dbReference>
<keyword evidence="7" id="KW-0833">Ubl conjugation pathway</keyword>
<dbReference type="CDD" id="cd20335">
    <property type="entry name" value="BRcat_RBR"/>
    <property type="match status" value="1"/>
</dbReference>
<dbReference type="InterPro" id="IPR002867">
    <property type="entry name" value="IBR_dom"/>
</dbReference>
<evidence type="ECO:0000259" key="12">
    <source>
        <dbReference type="PROSITE" id="PS51873"/>
    </source>
</evidence>
<dbReference type="GO" id="GO:0008270">
    <property type="term" value="F:zinc ion binding"/>
    <property type="evidence" value="ECO:0007669"/>
    <property type="project" value="UniProtKB-KW"/>
</dbReference>
<dbReference type="EMBL" id="MU860098">
    <property type="protein sequence ID" value="KAK4238357.1"/>
    <property type="molecule type" value="Genomic_DNA"/>
</dbReference>